<dbReference type="InterPro" id="IPR050859">
    <property type="entry name" value="Class-I_PLP-dep_aminotransf"/>
</dbReference>
<evidence type="ECO:0000256" key="5">
    <source>
        <dbReference type="ARBA" id="ARBA00022898"/>
    </source>
</evidence>
<gene>
    <name evidence="7" type="primary">ARO8</name>
    <name evidence="7" type="ORF">O9K51_01780</name>
</gene>
<accession>A0AB34G6I0</accession>
<keyword evidence="5" id="KW-0663">Pyridoxal phosphate</keyword>
<dbReference type="Pfam" id="PF00155">
    <property type="entry name" value="Aminotran_1_2"/>
    <property type="match status" value="1"/>
</dbReference>
<keyword evidence="8" id="KW-1185">Reference proteome</keyword>
<evidence type="ECO:0000256" key="3">
    <source>
        <dbReference type="ARBA" id="ARBA00022576"/>
    </source>
</evidence>
<dbReference type="SUPFAM" id="SSF53383">
    <property type="entry name" value="PLP-dependent transferases"/>
    <property type="match status" value="1"/>
</dbReference>
<dbReference type="PANTHER" id="PTHR42790:SF21">
    <property type="entry name" value="AROMATIC_AMINOADIPATE AMINOTRANSFERASE 1"/>
    <property type="match status" value="1"/>
</dbReference>
<dbReference type="InterPro" id="IPR015424">
    <property type="entry name" value="PyrdxlP-dep_Trfase"/>
</dbReference>
<dbReference type="GO" id="GO:0009074">
    <property type="term" value="P:aromatic amino acid family catabolic process"/>
    <property type="evidence" value="ECO:0007669"/>
    <property type="project" value="TreeGrafter"/>
</dbReference>
<evidence type="ECO:0000259" key="6">
    <source>
        <dbReference type="Pfam" id="PF00155"/>
    </source>
</evidence>
<proteinExistence type="inferred from homology"/>
<comment type="cofactor">
    <cofactor evidence="1">
        <name>pyridoxal 5'-phosphate</name>
        <dbReference type="ChEBI" id="CHEBI:597326"/>
    </cofactor>
</comment>
<protein>
    <submittedName>
        <fullName evidence="7">Aromatic aminotransferase Aro8</fullName>
    </submittedName>
</protein>
<feature type="domain" description="Aminotransferase class I/classII large" evidence="6">
    <location>
        <begin position="13"/>
        <end position="399"/>
    </location>
</feature>
<dbReference type="InterPro" id="IPR015421">
    <property type="entry name" value="PyrdxlP-dep_Trfase_major"/>
</dbReference>
<comment type="similarity">
    <text evidence="2">Belongs to the class-I pyridoxal-phosphate-dependent aminotransferase family.</text>
</comment>
<dbReference type="PANTHER" id="PTHR42790">
    <property type="entry name" value="AMINOTRANSFERASE"/>
    <property type="match status" value="1"/>
</dbReference>
<sequence length="413" mass="46329">MTNEEMDGQTNFQLVSCAKGEDNYDFSVAMNYGYSAGSPQLLRFITEHVEMIHNPPYDDWESCLTCGTTSALDIAFRMLCNRGDVVLVEKFTYPGAIAAMRGQGLNMMGIEMDNFGLVPEDLEQKLGNWDYATGPKPFVLYTIPTGQNPTGATQTAGRRRQIYDIAVKHDLYIIEDDPYYFLQLHHSNLASPTRAMATLDNYIARLPPSYLSMDESGRVLRMDTASKILAPGLRCGWITGSSQVVEKFIAYSEISVLSPSGPSQIMMYKLLDQSWGHDGFVRWLATLSQQYTEQRDTMIHAAEAFLPADICSWKVPESGMFLWVSIDLSRQPSLQCLNSGPVIRDICSVVEDNIYERSKRNGVLVSKGSWFAIDSDAEGRVLFRLTFVAAAQKELSRAVQTFAQAVRYELVRK</sequence>
<dbReference type="GO" id="GO:0019878">
    <property type="term" value="P:lysine biosynthetic process via aminoadipic acid"/>
    <property type="evidence" value="ECO:0007669"/>
    <property type="project" value="TreeGrafter"/>
</dbReference>
<evidence type="ECO:0000313" key="7">
    <source>
        <dbReference type="EMBL" id="KAJ6447005.1"/>
    </source>
</evidence>
<evidence type="ECO:0000256" key="2">
    <source>
        <dbReference type="ARBA" id="ARBA00007441"/>
    </source>
</evidence>
<dbReference type="GO" id="GO:0008793">
    <property type="term" value="F:aromatic-amino-acid transaminase activity"/>
    <property type="evidence" value="ECO:0007669"/>
    <property type="project" value="TreeGrafter"/>
</dbReference>
<keyword evidence="3 7" id="KW-0032">Aminotransferase</keyword>
<evidence type="ECO:0000256" key="1">
    <source>
        <dbReference type="ARBA" id="ARBA00001933"/>
    </source>
</evidence>
<evidence type="ECO:0000256" key="4">
    <source>
        <dbReference type="ARBA" id="ARBA00022679"/>
    </source>
</evidence>
<dbReference type="Gene3D" id="3.40.640.10">
    <property type="entry name" value="Type I PLP-dependent aspartate aminotransferase-like (Major domain)"/>
    <property type="match status" value="1"/>
</dbReference>
<name>A0AB34G6I0_9HYPO</name>
<reference evidence="7" key="1">
    <citation type="submission" date="2023-01" db="EMBL/GenBank/DDBJ databases">
        <title>The growth and conidiation of Purpureocillium lavendulum are regulated by nitrogen source and histone H3K14 acetylation.</title>
        <authorList>
            <person name="Tang P."/>
            <person name="Han J."/>
            <person name="Zhang C."/>
            <person name="Tang P."/>
            <person name="Qi F."/>
            <person name="Zhang K."/>
            <person name="Liang L."/>
        </authorList>
    </citation>
    <scope>NUCLEOTIDE SEQUENCE</scope>
    <source>
        <strain evidence="7">YMF1.00683</strain>
    </source>
</reference>
<comment type="caution">
    <text evidence="7">The sequence shown here is derived from an EMBL/GenBank/DDBJ whole genome shotgun (WGS) entry which is preliminary data.</text>
</comment>
<dbReference type="GO" id="GO:0006571">
    <property type="term" value="P:tyrosine biosynthetic process"/>
    <property type="evidence" value="ECO:0007669"/>
    <property type="project" value="TreeGrafter"/>
</dbReference>
<keyword evidence="4" id="KW-0808">Transferase</keyword>
<dbReference type="EMBL" id="JAQHRD010000001">
    <property type="protein sequence ID" value="KAJ6447005.1"/>
    <property type="molecule type" value="Genomic_DNA"/>
</dbReference>
<dbReference type="GO" id="GO:0030170">
    <property type="term" value="F:pyridoxal phosphate binding"/>
    <property type="evidence" value="ECO:0007669"/>
    <property type="project" value="InterPro"/>
</dbReference>
<dbReference type="InterPro" id="IPR004839">
    <property type="entry name" value="Aminotransferase_I/II_large"/>
</dbReference>
<organism evidence="7 8">
    <name type="scientific">Purpureocillium lavendulum</name>
    <dbReference type="NCBI Taxonomy" id="1247861"/>
    <lineage>
        <taxon>Eukaryota</taxon>
        <taxon>Fungi</taxon>
        <taxon>Dikarya</taxon>
        <taxon>Ascomycota</taxon>
        <taxon>Pezizomycotina</taxon>
        <taxon>Sordariomycetes</taxon>
        <taxon>Hypocreomycetidae</taxon>
        <taxon>Hypocreales</taxon>
        <taxon>Ophiocordycipitaceae</taxon>
        <taxon>Purpureocillium</taxon>
    </lineage>
</organism>
<dbReference type="AlphaFoldDB" id="A0AB34G6I0"/>
<dbReference type="Proteomes" id="UP001163105">
    <property type="component" value="Unassembled WGS sequence"/>
</dbReference>
<dbReference type="GO" id="GO:0047536">
    <property type="term" value="F:2-aminoadipate transaminase activity"/>
    <property type="evidence" value="ECO:0007669"/>
    <property type="project" value="TreeGrafter"/>
</dbReference>
<evidence type="ECO:0000313" key="8">
    <source>
        <dbReference type="Proteomes" id="UP001163105"/>
    </source>
</evidence>
<dbReference type="CDD" id="cd00609">
    <property type="entry name" value="AAT_like"/>
    <property type="match status" value="1"/>
</dbReference>